<dbReference type="GO" id="GO:0006096">
    <property type="term" value="P:glycolytic process"/>
    <property type="evidence" value="ECO:0007669"/>
    <property type="project" value="InterPro"/>
</dbReference>
<evidence type="ECO:0000256" key="4">
    <source>
        <dbReference type="ARBA" id="ARBA00022679"/>
    </source>
</evidence>
<gene>
    <name evidence="9" type="primary">glk</name>
    <name evidence="9" type="ORF">WDC_0315</name>
</gene>
<dbReference type="OrthoDB" id="9810372at2"/>
<dbReference type="Gene3D" id="3.30.420.40">
    <property type="match status" value="2"/>
</dbReference>
<dbReference type="GO" id="GO:0004340">
    <property type="term" value="F:glucokinase activity"/>
    <property type="evidence" value="ECO:0007669"/>
    <property type="project" value="UniProtKB-EC"/>
</dbReference>
<comment type="similarity">
    <text evidence="1">Belongs to the ROK (NagC/XylR) family.</text>
</comment>
<name>A0A0D0Y790_9LACO</name>
<dbReference type="NCBIfam" id="TIGR00744">
    <property type="entry name" value="ROK_glcA_fam"/>
    <property type="match status" value="1"/>
</dbReference>
<dbReference type="GO" id="GO:0005524">
    <property type="term" value="F:ATP binding"/>
    <property type="evidence" value="ECO:0007669"/>
    <property type="project" value="UniProtKB-KW"/>
</dbReference>
<evidence type="ECO:0000256" key="3">
    <source>
        <dbReference type="ARBA" id="ARBA00014701"/>
    </source>
</evidence>
<keyword evidence="10" id="KW-1185">Reference proteome</keyword>
<evidence type="ECO:0000256" key="8">
    <source>
        <dbReference type="ARBA" id="ARBA00032386"/>
    </source>
</evidence>
<dbReference type="Pfam" id="PF00480">
    <property type="entry name" value="ROK"/>
    <property type="match status" value="1"/>
</dbReference>
<dbReference type="Proteomes" id="UP000032279">
    <property type="component" value="Unassembled WGS sequence"/>
</dbReference>
<dbReference type="PROSITE" id="PS01125">
    <property type="entry name" value="ROK"/>
    <property type="match status" value="1"/>
</dbReference>
<proteinExistence type="inferred from homology"/>
<evidence type="ECO:0000313" key="9">
    <source>
        <dbReference type="EMBL" id="KIS04113.1"/>
    </source>
</evidence>
<reference evidence="9 10" key="1">
    <citation type="submission" date="2013-08" db="EMBL/GenBank/DDBJ databases">
        <title>Lactobacillus wasatchii sp. WDC04, a late gas producing bacteria isolated from aged chedder cheese.</title>
        <authorList>
            <person name="Oberg C.J."/>
            <person name="Culumber M."/>
            <person name="McMahon D.J."/>
            <person name="Broadbent J.R."/>
            <person name="Oberg T.S."/>
            <person name="Ortaki F."/>
        </authorList>
    </citation>
    <scope>NUCLEOTIDE SEQUENCE [LARGE SCALE GENOMIC DNA]</scope>
    <source>
        <strain evidence="9 10">WDC04</strain>
    </source>
</reference>
<dbReference type="EC" id="2.7.1.2" evidence="2"/>
<evidence type="ECO:0000313" key="10">
    <source>
        <dbReference type="Proteomes" id="UP000032279"/>
    </source>
</evidence>
<keyword evidence="5" id="KW-0547">Nucleotide-binding</keyword>
<keyword evidence="6 9" id="KW-0418">Kinase</keyword>
<dbReference type="GO" id="GO:0005737">
    <property type="term" value="C:cytoplasm"/>
    <property type="evidence" value="ECO:0007669"/>
    <property type="project" value="InterPro"/>
</dbReference>
<dbReference type="PANTHER" id="PTHR18964">
    <property type="entry name" value="ROK (REPRESSOR, ORF, KINASE) FAMILY"/>
    <property type="match status" value="1"/>
</dbReference>
<dbReference type="InterPro" id="IPR043129">
    <property type="entry name" value="ATPase_NBD"/>
</dbReference>
<keyword evidence="7" id="KW-0067">ATP-binding</keyword>
<accession>A0A0D0Y790</accession>
<evidence type="ECO:0000256" key="1">
    <source>
        <dbReference type="ARBA" id="ARBA00006479"/>
    </source>
</evidence>
<evidence type="ECO:0000256" key="6">
    <source>
        <dbReference type="ARBA" id="ARBA00022777"/>
    </source>
</evidence>
<dbReference type="InterPro" id="IPR004654">
    <property type="entry name" value="ROK_glcA"/>
</dbReference>
<protein>
    <recommendedName>
        <fullName evidence="3">Glucokinase</fullName>
        <ecNumber evidence="2">2.7.1.2</ecNumber>
    </recommendedName>
    <alternativeName>
        <fullName evidence="8">Glucose kinase</fullName>
    </alternativeName>
</protein>
<dbReference type="InterPro" id="IPR049874">
    <property type="entry name" value="ROK_cs"/>
</dbReference>
<dbReference type="PANTHER" id="PTHR18964:SF149">
    <property type="entry name" value="BIFUNCTIONAL UDP-N-ACETYLGLUCOSAMINE 2-EPIMERASE_N-ACETYLMANNOSAMINE KINASE"/>
    <property type="match status" value="1"/>
</dbReference>
<organism evidence="9 10">
    <name type="scientific">Paucilactobacillus wasatchensis</name>
    <dbReference type="NCBI Taxonomy" id="1335616"/>
    <lineage>
        <taxon>Bacteria</taxon>
        <taxon>Bacillati</taxon>
        <taxon>Bacillota</taxon>
        <taxon>Bacilli</taxon>
        <taxon>Lactobacillales</taxon>
        <taxon>Lactobacillaceae</taxon>
        <taxon>Paucilactobacillus</taxon>
    </lineage>
</organism>
<evidence type="ECO:0000256" key="2">
    <source>
        <dbReference type="ARBA" id="ARBA00012323"/>
    </source>
</evidence>
<sequence>MNRKLIGVDLGGTTIKFAILTAEGEVQQKWSLRTNILNEGQHIVPDIVESINHHIDLYQMKREQFIGIGMGTPGTVDLKNGTVEGAFNLNWKTVQNVKKQIEAGTGLPFALDNDANVAALGERWKGAGNNGSEVAFITLGTGVGGGLIANGKLIHGINGAGGEVGHMNVEPDGYLCTCGNRGCLEQYASATGIVHLAQDAAEEYVGDSKLKAMIDDGQEITSKIVFDLAKKEDDFLANEVVDRVGYYLGLACANISDILNPQYVVIGGGVSAAGEFLLDRVNANFTRYAFPTVRESTKLKLAQLGNDAGVIGAASLAMNFK</sequence>
<dbReference type="SUPFAM" id="SSF53067">
    <property type="entry name" value="Actin-like ATPase domain"/>
    <property type="match status" value="1"/>
</dbReference>
<dbReference type="RefSeq" id="WP_044010046.1">
    <property type="nucleotide sequence ID" value="NZ_AWTT01000004.1"/>
</dbReference>
<dbReference type="EMBL" id="AWTT01000004">
    <property type="protein sequence ID" value="KIS04113.1"/>
    <property type="molecule type" value="Genomic_DNA"/>
</dbReference>
<keyword evidence="4 9" id="KW-0808">Transferase</keyword>
<dbReference type="AlphaFoldDB" id="A0A0D0Y790"/>
<dbReference type="STRING" id="1335616.WDC_0315"/>
<dbReference type="InterPro" id="IPR000600">
    <property type="entry name" value="ROK"/>
</dbReference>
<evidence type="ECO:0000256" key="5">
    <source>
        <dbReference type="ARBA" id="ARBA00022741"/>
    </source>
</evidence>
<evidence type="ECO:0000256" key="7">
    <source>
        <dbReference type="ARBA" id="ARBA00022840"/>
    </source>
</evidence>
<comment type="caution">
    <text evidence="9">The sequence shown here is derived from an EMBL/GenBank/DDBJ whole genome shotgun (WGS) entry which is preliminary data.</text>
</comment>
<dbReference type="PATRIC" id="fig|1335616.4.peg.316"/>